<dbReference type="GO" id="GO:0004355">
    <property type="term" value="F:glutamate synthase (NADPH) activity"/>
    <property type="evidence" value="ECO:0007669"/>
    <property type="project" value="UniProtKB-EC"/>
</dbReference>
<comment type="pathway">
    <text evidence="13">Amino-acid biosynthesis; L-glutamate biosynthesis via GLT pathway; L-glutamate from 2-oxoglutarate and L-glutamine (NADP(+) route): step 1/1.</text>
</comment>
<feature type="domain" description="4Fe-4S ferredoxin-type" evidence="18">
    <location>
        <begin position="36"/>
        <end position="69"/>
    </location>
</feature>
<evidence type="ECO:0000256" key="5">
    <source>
        <dbReference type="ARBA" id="ARBA00022485"/>
    </source>
</evidence>
<dbReference type="PRINTS" id="PR00419">
    <property type="entry name" value="ADXRDTASE"/>
</dbReference>
<dbReference type="Gene3D" id="1.10.1060.10">
    <property type="entry name" value="Alpha-helical ferredoxin"/>
    <property type="match status" value="1"/>
</dbReference>
<dbReference type="GO" id="GO:0046872">
    <property type="term" value="F:metal ion binding"/>
    <property type="evidence" value="ECO:0007669"/>
    <property type="project" value="UniProtKB-KW"/>
</dbReference>
<evidence type="ECO:0000256" key="9">
    <source>
        <dbReference type="ARBA" id="ARBA00023002"/>
    </source>
</evidence>
<dbReference type="EC" id="1.4.1.13" evidence="4"/>
<dbReference type="SUPFAM" id="SSF46548">
    <property type="entry name" value="alpha-helical ferredoxin"/>
    <property type="match status" value="1"/>
</dbReference>
<evidence type="ECO:0000256" key="7">
    <source>
        <dbReference type="ARBA" id="ARBA00022723"/>
    </source>
</evidence>
<dbReference type="EMBL" id="NRQY01000002">
    <property type="protein sequence ID" value="RUT64358.1"/>
    <property type="molecule type" value="Genomic_DNA"/>
</dbReference>
<organism evidence="19 20">
    <name type="scientific">Morganella morganii</name>
    <name type="common">Proteus morganii</name>
    <dbReference type="NCBI Taxonomy" id="582"/>
    <lineage>
        <taxon>Bacteria</taxon>
        <taxon>Pseudomonadati</taxon>
        <taxon>Pseudomonadota</taxon>
        <taxon>Gammaproteobacteria</taxon>
        <taxon>Enterobacterales</taxon>
        <taxon>Morganellaceae</taxon>
        <taxon>Morganella</taxon>
    </lineage>
</organism>
<evidence type="ECO:0000256" key="15">
    <source>
        <dbReference type="ARBA" id="ARBA00053198"/>
    </source>
</evidence>
<dbReference type="Pfam" id="PF14691">
    <property type="entry name" value="Fer4_20"/>
    <property type="match status" value="1"/>
</dbReference>
<evidence type="ECO:0000313" key="20">
    <source>
        <dbReference type="Proteomes" id="UP000286908"/>
    </source>
</evidence>
<protein>
    <recommendedName>
        <fullName evidence="16">Glutamate synthase [NADPH] small chain</fullName>
        <ecNumber evidence="4">1.4.1.13</ecNumber>
    </recommendedName>
    <alternativeName>
        <fullName evidence="17">Glutamate synthase subunit beta</fullName>
    </alternativeName>
</protein>
<dbReference type="InterPro" id="IPR028261">
    <property type="entry name" value="DPD_II"/>
</dbReference>
<dbReference type="PANTHER" id="PTHR42783">
    <property type="entry name" value="GLUTAMATE SYNTHASE [NADPH] SMALL CHAIN"/>
    <property type="match status" value="1"/>
</dbReference>
<accession>A0A433ZQF8</accession>
<proteinExistence type="predicted"/>
<dbReference type="Proteomes" id="UP000286908">
    <property type="component" value="Unassembled WGS sequence"/>
</dbReference>
<gene>
    <name evidence="19" type="ORF">CKG00_14255</name>
</gene>
<dbReference type="GO" id="GO:0051539">
    <property type="term" value="F:4 iron, 4 sulfur cluster binding"/>
    <property type="evidence" value="ECO:0007669"/>
    <property type="project" value="UniProtKB-KW"/>
</dbReference>
<name>A0A433ZQF8_MORMO</name>
<evidence type="ECO:0000256" key="14">
    <source>
        <dbReference type="ARBA" id="ARBA00048151"/>
    </source>
</evidence>
<evidence type="ECO:0000256" key="8">
    <source>
        <dbReference type="ARBA" id="ARBA00022857"/>
    </source>
</evidence>
<dbReference type="FunFam" id="3.50.50.60:FF:000077">
    <property type="entry name" value="Glutamate synthase small subunit"/>
    <property type="match status" value="1"/>
</dbReference>
<reference evidence="19 20" key="1">
    <citation type="submission" date="2017-08" db="EMBL/GenBank/DDBJ databases">
        <title>Draft genome sequence of pheromone producing symbiont Morganella morganii, of the female New Zealand grass grub Costelytra giveni.</title>
        <authorList>
            <person name="Laugraud A."/>
            <person name="Young S.D."/>
            <person name="Hurst M.H."/>
        </authorList>
    </citation>
    <scope>NUCLEOTIDE SEQUENCE [LARGE SCALE GENOMIC DNA]</scope>
    <source>
        <strain evidence="19 20">MMsCG</strain>
        <plasmid evidence="19">unnamed1</plasmid>
    </source>
</reference>
<geneLocation type="plasmid" evidence="19">
    <name>unnamed1</name>
</geneLocation>
<dbReference type="OrthoDB" id="9803192at2"/>
<dbReference type="FunFam" id="3.50.50.60:FF:000068">
    <property type="entry name" value="Glutamate synthase small subunit"/>
    <property type="match status" value="1"/>
</dbReference>
<dbReference type="PROSITE" id="PS51379">
    <property type="entry name" value="4FE4S_FER_2"/>
    <property type="match status" value="1"/>
</dbReference>
<keyword evidence="9" id="KW-0560">Oxidoreductase</keyword>
<evidence type="ECO:0000256" key="2">
    <source>
        <dbReference type="ARBA" id="ARBA00004802"/>
    </source>
</evidence>
<dbReference type="FunFam" id="1.10.1060.10:FF:000004">
    <property type="entry name" value="Glutamate synthase, small subunit"/>
    <property type="match status" value="1"/>
</dbReference>
<evidence type="ECO:0000256" key="11">
    <source>
        <dbReference type="ARBA" id="ARBA00023014"/>
    </source>
</evidence>
<keyword evidence="10" id="KW-0408">Iron</keyword>
<comment type="pathway">
    <text evidence="3">Nitrogen metabolism.</text>
</comment>
<evidence type="ECO:0000256" key="1">
    <source>
        <dbReference type="ARBA" id="ARBA00001966"/>
    </source>
</evidence>
<comment type="cofactor">
    <cofactor evidence="1">
        <name>[4Fe-4S] cluster</name>
        <dbReference type="ChEBI" id="CHEBI:49883"/>
    </cofactor>
</comment>
<dbReference type="InterPro" id="IPR006006">
    <property type="entry name" value="GltD-like"/>
</dbReference>
<keyword evidence="11" id="KW-0411">Iron-sulfur</keyword>
<evidence type="ECO:0000256" key="12">
    <source>
        <dbReference type="ARBA" id="ARBA00023164"/>
    </source>
</evidence>
<dbReference type="Gene3D" id="3.50.50.60">
    <property type="entry name" value="FAD/NAD(P)-binding domain"/>
    <property type="match status" value="2"/>
</dbReference>
<dbReference type="InterPro" id="IPR036188">
    <property type="entry name" value="FAD/NAD-bd_sf"/>
</dbReference>
<sequence>MSRNVYQFIELQRTDPQKLPLALRKTEFIEIYEPFSPPQVKEQATRCLGCGNPYCEWKCPVHNYIPNWLRLAEEGRIIEAAELSHQTNSLPEVCGRVCPQDRLCEGACTLHDEFGAVTIGNIERYITDKAFEMGWKPDLSAVRPTGRKVAVIGAGPAGLACADVLIRNGVTPVVFDKHPEIGGLLTFGIPSFKLEKSIMQRRRELFTEMGVEFQLNTEIGKDISLSELQQNYDAIFIGAGTYQPMSGGLKNEEAAGVYSALPYLIGNTRQVMGLPDDDSAPFIDLKNKRVVVLGGGDTAMDCLRTAIRQGASEVTCVYRRDEENMPGSRREVKNAKEEGVNFRFNCQPSAIETDASGNACGVRVLTTRLGNADSSGRSQIETDDDSAFVIDADAVIIAFGFRPHAMPWLDALSVTRDQQGRISAPVQATYPFETSVSGIFAGGDVVRGSDLVVTAIAEGRRAAESILDYLHI</sequence>
<keyword evidence="19" id="KW-0614">Plasmid</keyword>
<evidence type="ECO:0000256" key="4">
    <source>
        <dbReference type="ARBA" id="ARBA00012079"/>
    </source>
</evidence>
<keyword evidence="7" id="KW-0479">Metal-binding</keyword>
<comment type="catalytic activity">
    <reaction evidence="14">
        <text>2 L-glutamate + NADP(+) = L-glutamine + 2-oxoglutarate + NADPH + H(+)</text>
        <dbReference type="Rhea" id="RHEA:15501"/>
        <dbReference type="ChEBI" id="CHEBI:15378"/>
        <dbReference type="ChEBI" id="CHEBI:16810"/>
        <dbReference type="ChEBI" id="CHEBI:29985"/>
        <dbReference type="ChEBI" id="CHEBI:57783"/>
        <dbReference type="ChEBI" id="CHEBI:58349"/>
        <dbReference type="ChEBI" id="CHEBI:58359"/>
        <dbReference type="EC" id="1.4.1.13"/>
    </reaction>
</comment>
<evidence type="ECO:0000259" key="18">
    <source>
        <dbReference type="PROSITE" id="PS51379"/>
    </source>
</evidence>
<dbReference type="NCBIfam" id="TIGR01318">
    <property type="entry name" value="gltD_gamma_fam"/>
    <property type="match status" value="1"/>
</dbReference>
<evidence type="ECO:0000256" key="3">
    <source>
        <dbReference type="ARBA" id="ARBA00004909"/>
    </source>
</evidence>
<evidence type="ECO:0000256" key="6">
    <source>
        <dbReference type="ARBA" id="ARBA00022605"/>
    </source>
</evidence>
<dbReference type="InterPro" id="IPR023753">
    <property type="entry name" value="FAD/NAD-binding_dom"/>
</dbReference>
<comment type="caution">
    <text evidence="19">The sequence shown here is derived from an EMBL/GenBank/DDBJ whole genome shotgun (WGS) entry which is preliminary data.</text>
</comment>
<evidence type="ECO:0000256" key="13">
    <source>
        <dbReference type="ARBA" id="ARBA00037898"/>
    </source>
</evidence>
<comment type="function">
    <text evidence="15">Catalyzes the conversion of L-glutamine and 2-oxoglutarate into two molecules of L-glutamate.</text>
</comment>
<evidence type="ECO:0000256" key="16">
    <source>
        <dbReference type="ARBA" id="ARBA00073489"/>
    </source>
</evidence>
<dbReference type="SUPFAM" id="SSF51971">
    <property type="entry name" value="Nucleotide-binding domain"/>
    <property type="match status" value="1"/>
</dbReference>
<comment type="pathway">
    <text evidence="2">Energy metabolism; nitrogen metabolism.</text>
</comment>
<evidence type="ECO:0000256" key="10">
    <source>
        <dbReference type="ARBA" id="ARBA00023004"/>
    </source>
</evidence>
<dbReference type="AlphaFoldDB" id="A0A433ZQF8"/>
<evidence type="ECO:0000313" key="19">
    <source>
        <dbReference type="EMBL" id="RUT64358.1"/>
    </source>
</evidence>
<dbReference type="InterPro" id="IPR009051">
    <property type="entry name" value="Helical_ferredxn"/>
</dbReference>
<dbReference type="InterPro" id="IPR017896">
    <property type="entry name" value="4Fe4S_Fe-S-bd"/>
</dbReference>
<keyword evidence="5" id="KW-0004">4Fe-4S</keyword>
<evidence type="ECO:0000256" key="17">
    <source>
        <dbReference type="ARBA" id="ARBA00080114"/>
    </source>
</evidence>
<dbReference type="Pfam" id="PF07992">
    <property type="entry name" value="Pyr_redox_2"/>
    <property type="match status" value="1"/>
</dbReference>
<dbReference type="GO" id="GO:0006537">
    <property type="term" value="P:glutamate biosynthetic process"/>
    <property type="evidence" value="ECO:0007669"/>
    <property type="project" value="UniProtKB-KW"/>
</dbReference>
<dbReference type="PANTHER" id="PTHR42783:SF3">
    <property type="entry name" value="GLUTAMATE SYNTHASE [NADPH] SMALL CHAIN-RELATED"/>
    <property type="match status" value="1"/>
</dbReference>
<keyword evidence="6" id="KW-0028">Amino-acid biosynthesis</keyword>
<keyword evidence="12" id="KW-0314">Glutamate biosynthesis</keyword>
<keyword evidence="8" id="KW-0521">NADP</keyword>